<name>A0AC34FX75_9BILA</name>
<proteinExistence type="predicted"/>
<dbReference type="WBParaSite" id="ES5_v2.g21722.t1">
    <property type="protein sequence ID" value="ES5_v2.g21722.t1"/>
    <property type="gene ID" value="ES5_v2.g21722"/>
</dbReference>
<protein>
    <submittedName>
        <fullName evidence="2">Uncharacterized protein</fullName>
    </submittedName>
</protein>
<dbReference type="Proteomes" id="UP000887579">
    <property type="component" value="Unplaced"/>
</dbReference>
<organism evidence="1 2">
    <name type="scientific">Panagrolaimus sp. ES5</name>
    <dbReference type="NCBI Taxonomy" id="591445"/>
    <lineage>
        <taxon>Eukaryota</taxon>
        <taxon>Metazoa</taxon>
        <taxon>Ecdysozoa</taxon>
        <taxon>Nematoda</taxon>
        <taxon>Chromadorea</taxon>
        <taxon>Rhabditida</taxon>
        <taxon>Tylenchina</taxon>
        <taxon>Panagrolaimomorpha</taxon>
        <taxon>Panagrolaimoidea</taxon>
        <taxon>Panagrolaimidae</taxon>
        <taxon>Panagrolaimus</taxon>
    </lineage>
</organism>
<reference evidence="2" key="1">
    <citation type="submission" date="2022-11" db="UniProtKB">
        <authorList>
            <consortium name="WormBaseParasite"/>
        </authorList>
    </citation>
    <scope>IDENTIFICATION</scope>
</reference>
<accession>A0AC34FX75</accession>
<sequence>MDTSNPPTTAAAPSSGNSRSQGDIDRLEATLRILNSSLQTGRSDSLADTLLTEHGTLRSDIDMADLTRASQTPYQAPVNEFANFKFPEHKIAVTYDTGEPKIKEEINFPPPDDRRIIIFDRTLSEEKKKEIEEVDDSVYETTLNDVKALHRSLMDQTKGQRAFVPKAFIDAKNHQRKLDAYKNTVIRFLLPNNKAIQVCFYSQEAVSSIHDFIESVFITKDIKYVLCFFLKEKLQRDNFKNLIDAGLAPKSNLILSIKENVQQVLDESQFRHGTLEEANTISAECSIHDFIESVFITKDIKYVLCFFLKEKLQRDNFKNLIDAGLAPKSNLILSIKENVQQVLDESQFRHGTLEEANKISAEWLSSNSRYEPYNPTVGPESQTSQNKRSSAAVDENQGPPPQRRNVEGLPKWLKRN</sequence>
<evidence type="ECO:0000313" key="1">
    <source>
        <dbReference type="Proteomes" id="UP000887579"/>
    </source>
</evidence>
<evidence type="ECO:0000313" key="2">
    <source>
        <dbReference type="WBParaSite" id="ES5_v2.g21722.t1"/>
    </source>
</evidence>